<proteinExistence type="predicted"/>
<dbReference type="PANTHER" id="PTHR39075">
    <property type="entry name" value="FI19908P1"/>
    <property type="match status" value="1"/>
</dbReference>
<evidence type="ECO:0000313" key="2">
    <source>
        <dbReference type="EMBL" id="KAJ1355719.1"/>
    </source>
</evidence>
<accession>A0AAD5QNC8</accession>
<name>A0AAD5QNC8_PARTN</name>
<feature type="transmembrane region" description="Helical" evidence="1">
    <location>
        <begin position="26"/>
        <end position="45"/>
    </location>
</feature>
<dbReference type="AlphaFoldDB" id="A0AAD5QNC8"/>
<dbReference type="EMBL" id="JAHQIW010002560">
    <property type="protein sequence ID" value="KAJ1355719.1"/>
    <property type="molecule type" value="Genomic_DNA"/>
</dbReference>
<organism evidence="2 3">
    <name type="scientific">Parelaphostrongylus tenuis</name>
    <name type="common">Meningeal worm</name>
    <dbReference type="NCBI Taxonomy" id="148309"/>
    <lineage>
        <taxon>Eukaryota</taxon>
        <taxon>Metazoa</taxon>
        <taxon>Ecdysozoa</taxon>
        <taxon>Nematoda</taxon>
        <taxon>Chromadorea</taxon>
        <taxon>Rhabditida</taxon>
        <taxon>Rhabditina</taxon>
        <taxon>Rhabditomorpha</taxon>
        <taxon>Strongyloidea</taxon>
        <taxon>Metastrongylidae</taxon>
        <taxon>Parelaphostrongylus</taxon>
    </lineage>
</organism>
<keyword evidence="3" id="KW-1185">Reference proteome</keyword>
<keyword evidence="1" id="KW-0812">Transmembrane</keyword>
<keyword evidence="1" id="KW-0472">Membrane</keyword>
<reference evidence="2" key="1">
    <citation type="submission" date="2021-06" db="EMBL/GenBank/DDBJ databases">
        <title>Parelaphostrongylus tenuis whole genome reference sequence.</title>
        <authorList>
            <person name="Garwood T.J."/>
            <person name="Larsen P.A."/>
            <person name="Fountain-Jones N.M."/>
            <person name="Garbe J.R."/>
            <person name="Macchietto M.G."/>
            <person name="Kania S.A."/>
            <person name="Gerhold R.W."/>
            <person name="Richards J.E."/>
            <person name="Wolf T.M."/>
        </authorList>
    </citation>
    <scope>NUCLEOTIDE SEQUENCE</scope>
    <source>
        <strain evidence="2">MNPRO001-30</strain>
        <tissue evidence="2">Meninges</tissue>
    </source>
</reference>
<protein>
    <submittedName>
        <fullName evidence="2">Uncharacterized protein</fullName>
    </submittedName>
</protein>
<dbReference type="PANTHER" id="PTHR39075:SF1">
    <property type="entry name" value="FI19908P1"/>
    <property type="match status" value="1"/>
</dbReference>
<dbReference type="Proteomes" id="UP001196413">
    <property type="component" value="Unassembled WGS sequence"/>
</dbReference>
<evidence type="ECO:0000256" key="1">
    <source>
        <dbReference type="SAM" id="Phobius"/>
    </source>
</evidence>
<comment type="caution">
    <text evidence="2">The sequence shown here is derived from an EMBL/GenBank/DDBJ whole genome shotgun (WGS) entry which is preliminary data.</text>
</comment>
<sequence length="137" mass="15061">MPTDNSRSLAPLPNFQSTENRTSYPLIYVSQAGMISILLAHGIVIEMSNDNCVRVVCHGKFAAFMSGRGTASCIMHKKARMLYTNDMVYTKFSLAPSSDRLAIIGNEGILFTMSHLNEAFLLSSHSKGLLQPTFSIN</sequence>
<evidence type="ECO:0000313" key="3">
    <source>
        <dbReference type="Proteomes" id="UP001196413"/>
    </source>
</evidence>
<gene>
    <name evidence="2" type="ORF">KIN20_013227</name>
</gene>
<keyword evidence="1" id="KW-1133">Transmembrane helix</keyword>
<dbReference type="GO" id="GO:0005615">
    <property type="term" value="C:extracellular space"/>
    <property type="evidence" value="ECO:0007669"/>
    <property type="project" value="TreeGrafter"/>
</dbReference>